<feature type="compositionally biased region" description="Polar residues" evidence="7">
    <location>
        <begin position="107"/>
        <end position="118"/>
    </location>
</feature>
<keyword evidence="6" id="KW-0067">ATP-binding</keyword>
<evidence type="ECO:0000256" key="2">
    <source>
        <dbReference type="ARBA" id="ARBA00022527"/>
    </source>
</evidence>
<feature type="domain" description="Protein kinase" evidence="8">
    <location>
        <begin position="481"/>
        <end position="735"/>
    </location>
</feature>
<protein>
    <recommendedName>
        <fullName evidence="8">Protein kinase domain-containing protein</fullName>
    </recommendedName>
</protein>
<dbReference type="InterPro" id="IPR050538">
    <property type="entry name" value="MAP_kinase_kinase_kinase"/>
</dbReference>
<evidence type="ECO:0000256" key="6">
    <source>
        <dbReference type="ARBA" id="ARBA00022840"/>
    </source>
</evidence>
<dbReference type="OrthoDB" id="1098222at2759"/>
<dbReference type="FunFam" id="1.10.510.10:FF:000359">
    <property type="entry name" value="Mitogen-activated protein kinase 1, putative, expressed"/>
    <property type="match status" value="1"/>
</dbReference>
<feature type="region of interest" description="Disordered" evidence="7">
    <location>
        <begin position="70"/>
        <end position="118"/>
    </location>
</feature>
<dbReference type="PANTHER" id="PTHR48016">
    <property type="entry name" value="MAP KINASE KINASE KINASE SSK2-RELATED-RELATED"/>
    <property type="match status" value="1"/>
</dbReference>
<feature type="region of interest" description="Disordered" evidence="7">
    <location>
        <begin position="404"/>
        <end position="435"/>
    </location>
</feature>
<dbReference type="GO" id="GO:0005737">
    <property type="term" value="C:cytoplasm"/>
    <property type="evidence" value="ECO:0007669"/>
    <property type="project" value="TreeGrafter"/>
</dbReference>
<feature type="compositionally biased region" description="Basic and acidic residues" evidence="7">
    <location>
        <begin position="79"/>
        <end position="88"/>
    </location>
</feature>
<dbReference type="InterPro" id="IPR011009">
    <property type="entry name" value="Kinase-like_dom_sf"/>
</dbReference>
<dbReference type="PROSITE" id="PS00108">
    <property type="entry name" value="PROTEIN_KINASE_ST"/>
    <property type="match status" value="1"/>
</dbReference>
<dbReference type="AlphaFoldDB" id="R0FJN0"/>
<sequence length="754" mass="81055">MTESSDKSPVRRHDAAKWHNNSEAVSSSSSFTDSSASTCSMVTPSMEFPDRISFRERDLSEAGPSGVVLASSLSSTNRDNTELTRSDSSETEDITELIPSESREIESLSTPAGTELVSSVSPSSLIGRIVALISPRGKSLKKSPRRSGDKVSPGRRLQRRDAAKNIDYVAAEDVSGSSSLFTSRSSEFPDRTSYRIGGGGEGEMDRIFRDLDVSGPDDLGISVDAWEGHKKRSSSDVINGFKSLDLDSHKVWDLGGAGPSGGDVVAASNLISAESNEIENPADMEVVGSGTVKSREYLVPNDAVAVGGGIKGVRPPVISLPLVDKGVGNGGTVENRRGIKGVRPSVINLPGVDKEVGIGGTVENSRGIKGVRPSVLKPPPVMNLPPVDLPGSSWDIITHFAPESETLRRPSSSSSSSENGFDEEEVGDEKVGTEQTGDMVIEMEDMTDEACSFTTNECDSSSTFSNTSPIDVSGGSINTSWQKGPLLRQGSFGSVYEAISEDGGFFAVKEVSLLDQGSQALKCIQQLEAEIALLSQLQHQNIVRYRGSTNDGSNLYIFLELVSQGSLQKLYQKFQLRDSVVSLYTKQILDGLKYIHEKGFIHRDIKCANILVDSIGAIKLADFGLAKVSKLNDMKSCNVTPFWMAPEVINPKSNDGYGSPADIWSLGCTVLEMCTGQIPYFNLQPVEAHIKIKKGMLPDIPDTLSLDARDFIITCLKVAPEERPTAAELLNHQFVRRPLPSSGSGGLVSPLIRR</sequence>
<keyword evidence="4" id="KW-0547">Nucleotide-binding</keyword>
<keyword evidence="10" id="KW-1185">Reference proteome</keyword>
<evidence type="ECO:0000256" key="4">
    <source>
        <dbReference type="ARBA" id="ARBA00022741"/>
    </source>
</evidence>
<dbReference type="GO" id="GO:0004709">
    <property type="term" value="F:MAP kinase kinase kinase activity"/>
    <property type="evidence" value="ECO:0007669"/>
    <property type="project" value="TreeGrafter"/>
</dbReference>
<evidence type="ECO:0000313" key="9">
    <source>
        <dbReference type="EMBL" id="EOA22642.1"/>
    </source>
</evidence>
<name>R0FJN0_9BRAS</name>
<dbReference type="GO" id="GO:0005524">
    <property type="term" value="F:ATP binding"/>
    <property type="evidence" value="ECO:0007669"/>
    <property type="project" value="UniProtKB-KW"/>
</dbReference>
<feature type="compositionally biased region" description="Low complexity" evidence="7">
    <location>
        <begin position="22"/>
        <end position="40"/>
    </location>
</feature>
<dbReference type="KEGG" id="crb:17881603"/>
<evidence type="ECO:0000256" key="3">
    <source>
        <dbReference type="ARBA" id="ARBA00022679"/>
    </source>
</evidence>
<evidence type="ECO:0000313" key="10">
    <source>
        <dbReference type="Proteomes" id="UP000029121"/>
    </source>
</evidence>
<dbReference type="InterPro" id="IPR000719">
    <property type="entry name" value="Prot_kinase_dom"/>
</dbReference>
<feature type="compositionally biased region" description="Basic and acidic residues" evidence="7">
    <location>
        <begin position="1"/>
        <end position="17"/>
    </location>
</feature>
<dbReference type="Gene3D" id="1.10.510.10">
    <property type="entry name" value="Transferase(Phosphotransferase) domain 1"/>
    <property type="match status" value="1"/>
</dbReference>
<organism evidence="9 10">
    <name type="scientific">Capsella rubella</name>
    <dbReference type="NCBI Taxonomy" id="81985"/>
    <lineage>
        <taxon>Eukaryota</taxon>
        <taxon>Viridiplantae</taxon>
        <taxon>Streptophyta</taxon>
        <taxon>Embryophyta</taxon>
        <taxon>Tracheophyta</taxon>
        <taxon>Spermatophyta</taxon>
        <taxon>Magnoliopsida</taxon>
        <taxon>eudicotyledons</taxon>
        <taxon>Gunneridae</taxon>
        <taxon>Pentapetalae</taxon>
        <taxon>rosids</taxon>
        <taxon>malvids</taxon>
        <taxon>Brassicales</taxon>
        <taxon>Brassicaceae</taxon>
        <taxon>Camelineae</taxon>
        <taxon>Capsella</taxon>
    </lineage>
</organism>
<dbReference type="SUPFAM" id="SSF56112">
    <property type="entry name" value="Protein kinase-like (PK-like)"/>
    <property type="match status" value="1"/>
</dbReference>
<gene>
    <name evidence="9" type="ORF">CARUB_v10003312mg</name>
</gene>
<comment type="similarity">
    <text evidence="1">Belongs to the protein kinase superfamily. STE Ser/Thr protein kinase family. MAP kinase kinase kinase subfamily.</text>
</comment>
<dbReference type="EMBL" id="KB870810">
    <property type="protein sequence ID" value="EOA22642.1"/>
    <property type="molecule type" value="Genomic_DNA"/>
</dbReference>
<keyword evidence="5" id="KW-0418">Kinase</keyword>
<dbReference type="InterPro" id="IPR008271">
    <property type="entry name" value="Ser/Thr_kinase_AS"/>
</dbReference>
<evidence type="ECO:0000256" key="1">
    <source>
        <dbReference type="ARBA" id="ARBA00006529"/>
    </source>
</evidence>
<dbReference type="eggNOG" id="KOG0198">
    <property type="taxonomic scope" value="Eukaryota"/>
</dbReference>
<dbReference type="Pfam" id="PF00069">
    <property type="entry name" value="Pkinase"/>
    <property type="match status" value="1"/>
</dbReference>
<feature type="region of interest" description="Disordered" evidence="7">
    <location>
        <begin position="1"/>
        <end position="44"/>
    </location>
</feature>
<dbReference type="STRING" id="81985.R0FJN0"/>
<reference evidence="10" key="1">
    <citation type="journal article" date="2013" name="Nat. Genet.">
        <title>The Capsella rubella genome and the genomic consequences of rapid mating system evolution.</title>
        <authorList>
            <person name="Slotte T."/>
            <person name="Hazzouri K.M."/>
            <person name="Agren J.A."/>
            <person name="Koenig D."/>
            <person name="Maumus F."/>
            <person name="Guo Y.L."/>
            <person name="Steige K."/>
            <person name="Platts A.E."/>
            <person name="Escobar J.S."/>
            <person name="Newman L.K."/>
            <person name="Wang W."/>
            <person name="Mandakova T."/>
            <person name="Vello E."/>
            <person name="Smith L.M."/>
            <person name="Henz S.R."/>
            <person name="Steffen J."/>
            <person name="Takuno S."/>
            <person name="Brandvain Y."/>
            <person name="Coop G."/>
            <person name="Andolfatto P."/>
            <person name="Hu T.T."/>
            <person name="Blanchette M."/>
            <person name="Clark R.M."/>
            <person name="Quesneville H."/>
            <person name="Nordborg M."/>
            <person name="Gaut B.S."/>
            <person name="Lysak M.A."/>
            <person name="Jenkins J."/>
            <person name="Grimwood J."/>
            <person name="Chapman J."/>
            <person name="Prochnik S."/>
            <person name="Shu S."/>
            <person name="Rokhsar D."/>
            <person name="Schmutz J."/>
            <person name="Weigel D."/>
            <person name="Wright S.I."/>
        </authorList>
    </citation>
    <scope>NUCLEOTIDE SEQUENCE [LARGE SCALE GENOMIC DNA]</scope>
    <source>
        <strain evidence="10">cv. Monte Gargano</strain>
    </source>
</reference>
<evidence type="ECO:0000259" key="8">
    <source>
        <dbReference type="PROSITE" id="PS50011"/>
    </source>
</evidence>
<dbReference type="PANTHER" id="PTHR48016:SF29">
    <property type="entry name" value="MITOGEN-ACTIVATED PROTEIN KINASE KINASE KINASE 1-RELATED"/>
    <property type="match status" value="1"/>
</dbReference>
<evidence type="ECO:0000256" key="7">
    <source>
        <dbReference type="SAM" id="MobiDB-lite"/>
    </source>
</evidence>
<dbReference type="Proteomes" id="UP000029121">
    <property type="component" value="Unassembled WGS sequence"/>
</dbReference>
<keyword evidence="3" id="KW-0808">Transferase</keyword>
<feature type="region of interest" description="Disordered" evidence="7">
    <location>
        <begin position="137"/>
        <end position="163"/>
    </location>
</feature>
<dbReference type="PROSITE" id="PS50011">
    <property type="entry name" value="PROTEIN_KINASE_DOM"/>
    <property type="match status" value="1"/>
</dbReference>
<proteinExistence type="inferred from homology"/>
<evidence type="ECO:0000256" key="5">
    <source>
        <dbReference type="ARBA" id="ARBA00022777"/>
    </source>
</evidence>
<dbReference type="SMART" id="SM00220">
    <property type="entry name" value="S_TKc"/>
    <property type="match status" value="1"/>
</dbReference>
<keyword evidence="2" id="KW-0723">Serine/threonine-protein kinase</keyword>
<dbReference type="GO" id="GO:1902065">
    <property type="term" value="P:response to L-glutamate"/>
    <property type="evidence" value="ECO:0007669"/>
    <property type="project" value="UniProtKB-ARBA"/>
</dbReference>
<accession>R0FJN0</accession>